<dbReference type="Gene3D" id="3.30.2010.10">
    <property type="entry name" value="Metalloproteases ('zincins'), catalytic domain"/>
    <property type="match status" value="1"/>
</dbReference>
<evidence type="ECO:0000256" key="2">
    <source>
        <dbReference type="ARBA" id="ARBA00022670"/>
    </source>
</evidence>
<keyword evidence="4 8" id="KW-0378">Hydrolase</keyword>
<organism evidence="8">
    <name type="scientific">bioreactor metagenome</name>
    <dbReference type="NCBI Taxonomy" id="1076179"/>
    <lineage>
        <taxon>unclassified sequences</taxon>
        <taxon>metagenomes</taxon>
        <taxon>ecological metagenomes</taxon>
    </lineage>
</organism>
<evidence type="ECO:0000256" key="4">
    <source>
        <dbReference type="ARBA" id="ARBA00022801"/>
    </source>
</evidence>
<dbReference type="GO" id="GO:0016020">
    <property type="term" value="C:membrane"/>
    <property type="evidence" value="ECO:0007669"/>
    <property type="project" value="TreeGrafter"/>
</dbReference>
<gene>
    <name evidence="8" type="primary">bepA_42</name>
    <name evidence="8" type="ORF">SDC9_73189</name>
</gene>
<evidence type="ECO:0000259" key="7">
    <source>
        <dbReference type="Pfam" id="PF01435"/>
    </source>
</evidence>
<protein>
    <submittedName>
        <fullName evidence="8">Beta-barrel assembly-enhancing protease</fullName>
        <ecNumber evidence="8">3.4.-.-</ecNumber>
    </submittedName>
</protein>
<dbReference type="InterPro" id="IPR001915">
    <property type="entry name" value="Peptidase_M48"/>
</dbReference>
<evidence type="ECO:0000256" key="6">
    <source>
        <dbReference type="ARBA" id="ARBA00023049"/>
    </source>
</evidence>
<dbReference type="AlphaFoldDB" id="A0A644YDR9"/>
<dbReference type="PROSITE" id="PS51257">
    <property type="entry name" value="PROKAR_LIPOPROTEIN"/>
    <property type="match status" value="1"/>
</dbReference>
<proteinExistence type="predicted"/>
<comment type="caution">
    <text evidence="8">The sequence shown here is derived from an EMBL/GenBank/DDBJ whole genome shotgun (WGS) entry which is preliminary data.</text>
</comment>
<dbReference type="GO" id="GO:0051603">
    <property type="term" value="P:proteolysis involved in protein catabolic process"/>
    <property type="evidence" value="ECO:0007669"/>
    <property type="project" value="TreeGrafter"/>
</dbReference>
<keyword evidence="6" id="KW-0482">Metalloprotease</keyword>
<dbReference type="Pfam" id="PF01435">
    <property type="entry name" value="Peptidase_M48"/>
    <property type="match status" value="1"/>
</dbReference>
<accession>A0A644YDR9</accession>
<dbReference type="PANTHER" id="PTHR22726:SF1">
    <property type="entry name" value="METALLOENDOPEPTIDASE OMA1, MITOCHONDRIAL"/>
    <property type="match status" value="1"/>
</dbReference>
<sequence>MMKKTALFAAALMMFFLPAGCACAAASPEPSEKTIKRELKIGRKGAEAIEKQVPRVLDPAAEARLAMIAAKLTPYLQRDLEYSVRILDMKEPNAFALPGGRTYFTTGMLEFLKSEDEIAAVMCHEFIHADRAHGIVQAKRNNRLTLLTIAGLVAATQAGGDSGAGIAAMANGLQTALMNSYSIELEKEADARGIDVLYKAGYNPAAMLTMMERMKVEKLKRAQYQMGIFQTHPEEEERVDAALKYLRDKGIEIQRKDVVQSLKIKTDTVSGDARLYVDDAVLLSVPATEASRKLFSELGERLDSTLELELAPYDIKILGEKGSQSLVIRRKTILTEEELLPGMPPLAELRDRINDALNRSRRGNMLTDYFD</sequence>
<dbReference type="GO" id="GO:0046872">
    <property type="term" value="F:metal ion binding"/>
    <property type="evidence" value="ECO:0007669"/>
    <property type="project" value="UniProtKB-KW"/>
</dbReference>
<keyword evidence="3" id="KW-0479">Metal-binding</keyword>
<dbReference type="PANTHER" id="PTHR22726">
    <property type="entry name" value="METALLOENDOPEPTIDASE OMA1"/>
    <property type="match status" value="1"/>
</dbReference>
<dbReference type="InterPro" id="IPR051156">
    <property type="entry name" value="Mito/Outer_Membr_Metalloprot"/>
</dbReference>
<reference evidence="8" key="1">
    <citation type="submission" date="2019-08" db="EMBL/GenBank/DDBJ databases">
        <authorList>
            <person name="Kucharzyk K."/>
            <person name="Murdoch R.W."/>
            <person name="Higgins S."/>
            <person name="Loffler F."/>
        </authorList>
    </citation>
    <scope>NUCLEOTIDE SEQUENCE</scope>
</reference>
<dbReference type="GO" id="GO:0004222">
    <property type="term" value="F:metalloendopeptidase activity"/>
    <property type="evidence" value="ECO:0007669"/>
    <property type="project" value="InterPro"/>
</dbReference>
<feature type="domain" description="Peptidase M48" evidence="7">
    <location>
        <begin position="63"/>
        <end position="243"/>
    </location>
</feature>
<keyword evidence="5" id="KW-0862">Zinc</keyword>
<name>A0A644YDR9_9ZZZZ</name>
<keyword evidence="2 8" id="KW-0645">Protease</keyword>
<evidence type="ECO:0000256" key="1">
    <source>
        <dbReference type="ARBA" id="ARBA00001947"/>
    </source>
</evidence>
<evidence type="ECO:0000313" key="8">
    <source>
        <dbReference type="EMBL" id="MPM26685.1"/>
    </source>
</evidence>
<dbReference type="EC" id="3.4.-.-" evidence="8"/>
<evidence type="ECO:0000256" key="3">
    <source>
        <dbReference type="ARBA" id="ARBA00022723"/>
    </source>
</evidence>
<dbReference type="EMBL" id="VSSQ01004798">
    <property type="protein sequence ID" value="MPM26685.1"/>
    <property type="molecule type" value="Genomic_DNA"/>
</dbReference>
<comment type="cofactor">
    <cofactor evidence="1">
        <name>Zn(2+)</name>
        <dbReference type="ChEBI" id="CHEBI:29105"/>
    </cofactor>
</comment>
<evidence type="ECO:0000256" key="5">
    <source>
        <dbReference type="ARBA" id="ARBA00022833"/>
    </source>
</evidence>